<dbReference type="EMBL" id="CABPSM010000013">
    <property type="protein sequence ID" value="VVE37317.1"/>
    <property type="molecule type" value="Genomic_DNA"/>
</dbReference>
<proteinExistence type="predicted"/>
<accession>A0A5E4XLW8</accession>
<evidence type="ECO:0000256" key="1">
    <source>
        <dbReference type="SAM" id="MobiDB-lite"/>
    </source>
</evidence>
<keyword evidence="3" id="KW-1185">Reference proteome</keyword>
<reference evidence="2 3" key="1">
    <citation type="submission" date="2019-08" db="EMBL/GenBank/DDBJ databases">
        <authorList>
            <person name="Peeters C."/>
        </authorList>
    </citation>
    <scope>NUCLEOTIDE SEQUENCE [LARGE SCALE GENOMIC DNA]</scope>
    <source>
        <strain evidence="2 3">LMG 31112</strain>
    </source>
</reference>
<feature type="region of interest" description="Disordered" evidence="1">
    <location>
        <begin position="174"/>
        <end position="223"/>
    </location>
</feature>
<dbReference type="Proteomes" id="UP000343317">
    <property type="component" value="Unassembled WGS sequence"/>
</dbReference>
<gene>
    <name evidence="2" type="ORF">PHO31112_03957</name>
</gene>
<evidence type="ECO:0000313" key="3">
    <source>
        <dbReference type="Proteomes" id="UP000343317"/>
    </source>
</evidence>
<name>A0A5E4XLW8_9BURK</name>
<organism evidence="2 3">
    <name type="scientific">Pandoraea horticolens</name>
    <dbReference type="NCBI Taxonomy" id="2508298"/>
    <lineage>
        <taxon>Bacteria</taxon>
        <taxon>Pseudomonadati</taxon>
        <taxon>Pseudomonadota</taxon>
        <taxon>Betaproteobacteria</taxon>
        <taxon>Burkholderiales</taxon>
        <taxon>Burkholderiaceae</taxon>
        <taxon>Pandoraea</taxon>
    </lineage>
</organism>
<dbReference type="AlphaFoldDB" id="A0A5E4XLW8"/>
<protein>
    <submittedName>
        <fullName evidence="2">Uncharacterized protein</fullName>
    </submittedName>
</protein>
<feature type="compositionally biased region" description="Polar residues" evidence="1">
    <location>
        <begin position="174"/>
        <end position="191"/>
    </location>
</feature>
<sequence>MYPVSGAGTPRSQFPITASTQSSILGADVREVRQADGWSHTSSSLAQLLPPLRTMMGTRPLLGNAGPSTSTSTQTTTVSVNVRLVYQADQTGGQTEPPIHTGAMDAWLNFTRQPPSPGTSQLSGRFEAIQESFEWCIKTQALTDMPSSSYQRPLPSEAQDPLAMSLFAPTTHANTGASALRPSSSAQQSRSLEARSGQRRAASQDAGNEGDAGSTPSSAREPCPKLSNEQILCVLAATQVARDHDEGIDKPTLAKAIGVSPEMLSRYEMIDVLAKGTGFRTKLGERDYLLALETVVKNGRPLDEAAFANKYGVRPSKVRSDAKTLKAIQEYAPRY</sequence>
<evidence type="ECO:0000313" key="2">
    <source>
        <dbReference type="EMBL" id="VVE37317.1"/>
    </source>
</evidence>